<name>A0A1G8NLH0_9NOCA</name>
<organism evidence="1 2">
    <name type="scientific">Rhodococcus triatomae</name>
    <dbReference type="NCBI Taxonomy" id="300028"/>
    <lineage>
        <taxon>Bacteria</taxon>
        <taxon>Bacillati</taxon>
        <taxon>Actinomycetota</taxon>
        <taxon>Actinomycetes</taxon>
        <taxon>Mycobacteriales</taxon>
        <taxon>Nocardiaceae</taxon>
        <taxon>Rhodococcus</taxon>
    </lineage>
</organism>
<accession>A0A1G8NLH0</accession>
<dbReference type="Proteomes" id="UP000183263">
    <property type="component" value="Unassembled WGS sequence"/>
</dbReference>
<dbReference type="RefSeq" id="WP_072738936.1">
    <property type="nucleotide sequence ID" value="NZ_CP048813.1"/>
</dbReference>
<evidence type="ECO:0000313" key="2">
    <source>
        <dbReference type="Proteomes" id="UP000183263"/>
    </source>
</evidence>
<evidence type="ECO:0000313" key="1">
    <source>
        <dbReference type="EMBL" id="SDI81141.1"/>
    </source>
</evidence>
<reference evidence="1 2" key="1">
    <citation type="submission" date="2016-10" db="EMBL/GenBank/DDBJ databases">
        <authorList>
            <person name="de Groot N.N."/>
        </authorList>
    </citation>
    <scope>NUCLEOTIDE SEQUENCE [LARGE SCALE GENOMIC DNA]</scope>
    <source>
        <strain evidence="1 2">DSM 44892</strain>
    </source>
</reference>
<dbReference type="AlphaFoldDB" id="A0A1G8NLH0"/>
<sequence>MRRTTDTSGGNLQLLGVAGATGGLTGFLLALVLGVVGYLVGGHRDGEIDLAMLFRGRGRG</sequence>
<evidence type="ECO:0008006" key="3">
    <source>
        <dbReference type="Google" id="ProtNLM"/>
    </source>
</evidence>
<keyword evidence="2" id="KW-1185">Reference proteome</keyword>
<proteinExistence type="predicted"/>
<dbReference type="EMBL" id="FNDN01000011">
    <property type="protein sequence ID" value="SDI81141.1"/>
    <property type="molecule type" value="Genomic_DNA"/>
</dbReference>
<gene>
    <name evidence="1" type="ORF">SAMN05444695_111106</name>
</gene>
<protein>
    <recommendedName>
        <fullName evidence="3">DUF2273 domain-containing protein</fullName>
    </recommendedName>
</protein>